<dbReference type="PANTHER" id="PTHR43275">
    <property type="entry name" value="D-MALATE DEHYDROGENASE [DECARBOXYLATING]"/>
    <property type="match status" value="1"/>
</dbReference>
<keyword evidence="6" id="KW-0464">Manganese</keyword>
<protein>
    <recommendedName>
        <fullName evidence="7">Isopropylmalate dehydrogenase-like domain-containing protein</fullName>
    </recommendedName>
</protein>
<organism evidence="8">
    <name type="scientific">marine sediment metagenome</name>
    <dbReference type="NCBI Taxonomy" id="412755"/>
    <lineage>
        <taxon>unclassified sequences</taxon>
        <taxon>metagenomes</taxon>
        <taxon>ecological metagenomes</taxon>
    </lineage>
</organism>
<evidence type="ECO:0000259" key="7">
    <source>
        <dbReference type="Pfam" id="PF00180"/>
    </source>
</evidence>
<comment type="caution">
    <text evidence="8">The sequence shown here is derived from an EMBL/GenBank/DDBJ whole genome shotgun (WGS) entry which is preliminary data.</text>
</comment>
<feature type="non-terminal residue" evidence="8">
    <location>
        <position position="77"/>
    </location>
</feature>
<keyword evidence="3" id="KW-0479">Metal-binding</keyword>
<evidence type="ECO:0000256" key="6">
    <source>
        <dbReference type="ARBA" id="ARBA00023211"/>
    </source>
</evidence>
<dbReference type="GO" id="GO:0046872">
    <property type="term" value="F:metal ion binding"/>
    <property type="evidence" value="ECO:0007669"/>
    <property type="project" value="UniProtKB-KW"/>
</dbReference>
<name>X1DR10_9ZZZZ</name>
<dbReference type="AlphaFoldDB" id="X1DR10"/>
<dbReference type="Pfam" id="PF00180">
    <property type="entry name" value="Iso_dh"/>
    <property type="match status" value="1"/>
</dbReference>
<gene>
    <name evidence="8" type="ORF">S01H4_62618</name>
</gene>
<dbReference type="InterPro" id="IPR024084">
    <property type="entry name" value="IsoPropMal-DH-like_dom"/>
</dbReference>
<dbReference type="SUPFAM" id="SSF53659">
    <property type="entry name" value="Isocitrate/Isopropylmalate dehydrogenase-like"/>
    <property type="match status" value="1"/>
</dbReference>
<feature type="domain" description="Isopropylmalate dehydrogenase-like" evidence="7">
    <location>
        <begin position="1"/>
        <end position="74"/>
    </location>
</feature>
<evidence type="ECO:0000256" key="3">
    <source>
        <dbReference type="ARBA" id="ARBA00022723"/>
    </source>
</evidence>
<dbReference type="InterPro" id="IPR050501">
    <property type="entry name" value="ICDH/IPMDH"/>
</dbReference>
<keyword evidence="5" id="KW-0520">NAD</keyword>
<evidence type="ECO:0000256" key="5">
    <source>
        <dbReference type="ARBA" id="ARBA00023027"/>
    </source>
</evidence>
<accession>X1DR10</accession>
<proteinExistence type="predicted"/>
<dbReference type="PANTHER" id="PTHR43275:SF1">
    <property type="entry name" value="D-MALATE DEHYDROGENASE [DECARBOXYLATING]"/>
    <property type="match status" value="1"/>
</dbReference>
<evidence type="ECO:0000256" key="1">
    <source>
        <dbReference type="ARBA" id="ARBA00001936"/>
    </source>
</evidence>
<sequence length="77" mass="7897">MFEPVHGSAPDIAGQGISNPIGAIWAGAMMLQHLGHQGPHDSIMQAVENVLRDGKCMTGDMGGSAKTVDLGKAIAEA</sequence>
<keyword evidence="4" id="KW-0560">Oxidoreductase</keyword>
<comment type="cofactor">
    <cofactor evidence="2">
        <name>Mg(2+)</name>
        <dbReference type="ChEBI" id="CHEBI:18420"/>
    </cofactor>
</comment>
<evidence type="ECO:0000313" key="8">
    <source>
        <dbReference type="EMBL" id="GAH07414.1"/>
    </source>
</evidence>
<evidence type="ECO:0000256" key="4">
    <source>
        <dbReference type="ARBA" id="ARBA00023002"/>
    </source>
</evidence>
<dbReference type="Gene3D" id="3.40.718.10">
    <property type="entry name" value="Isopropylmalate Dehydrogenase"/>
    <property type="match status" value="1"/>
</dbReference>
<comment type="cofactor">
    <cofactor evidence="1">
        <name>Mn(2+)</name>
        <dbReference type="ChEBI" id="CHEBI:29035"/>
    </cofactor>
</comment>
<evidence type="ECO:0000256" key="2">
    <source>
        <dbReference type="ARBA" id="ARBA00001946"/>
    </source>
</evidence>
<dbReference type="EMBL" id="BART01037416">
    <property type="protein sequence ID" value="GAH07414.1"/>
    <property type="molecule type" value="Genomic_DNA"/>
</dbReference>
<reference evidence="8" key="1">
    <citation type="journal article" date="2014" name="Front. Microbiol.">
        <title>High frequency of phylogenetically diverse reductive dehalogenase-homologous genes in deep subseafloor sedimentary metagenomes.</title>
        <authorList>
            <person name="Kawai M."/>
            <person name="Futagami T."/>
            <person name="Toyoda A."/>
            <person name="Takaki Y."/>
            <person name="Nishi S."/>
            <person name="Hori S."/>
            <person name="Arai W."/>
            <person name="Tsubouchi T."/>
            <person name="Morono Y."/>
            <person name="Uchiyama I."/>
            <person name="Ito T."/>
            <person name="Fujiyama A."/>
            <person name="Inagaki F."/>
            <person name="Takami H."/>
        </authorList>
    </citation>
    <scope>NUCLEOTIDE SEQUENCE</scope>
    <source>
        <strain evidence="8">Expedition CK06-06</strain>
    </source>
</reference>
<dbReference type="GO" id="GO:0016491">
    <property type="term" value="F:oxidoreductase activity"/>
    <property type="evidence" value="ECO:0007669"/>
    <property type="project" value="UniProtKB-KW"/>
</dbReference>